<dbReference type="Proteomes" id="UP000077755">
    <property type="component" value="Chromosome 8"/>
</dbReference>
<organism evidence="3 4">
    <name type="scientific">Daucus carota subsp. sativus</name>
    <name type="common">Carrot</name>
    <dbReference type="NCBI Taxonomy" id="79200"/>
    <lineage>
        <taxon>Eukaryota</taxon>
        <taxon>Viridiplantae</taxon>
        <taxon>Streptophyta</taxon>
        <taxon>Embryophyta</taxon>
        <taxon>Tracheophyta</taxon>
        <taxon>Spermatophyta</taxon>
        <taxon>Magnoliopsida</taxon>
        <taxon>eudicotyledons</taxon>
        <taxon>Gunneridae</taxon>
        <taxon>Pentapetalae</taxon>
        <taxon>asterids</taxon>
        <taxon>campanulids</taxon>
        <taxon>Apiales</taxon>
        <taxon>Apiaceae</taxon>
        <taxon>Apioideae</taxon>
        <taxon>Scandiceae</taxon>
        <taxon>Daucinae</taxon>
        <taxon>Daucus</taxon>
        <taxon>Daucus sect. Daucus</taxon>
    </lineage>
</organism>
<reference evidence="3" key="2">
    <citation type="submission" date="2022-03" db="EMBL/GenBank/DDBJ databases">
        <title>Draft title - Genomic analysis of global carrot germplasm unveils the trajectory of domestication and the origin of high carotenoid orange carrot.</title>
        <authorList>
            <person name="Iorizzo M."/>
            <person name="Ellison S."/>
            <person name="Senalik D."/>
            <person name="Macko-Podgorni A."/>
            <person name="Grzebelus D."/>
            <person name="Bostan H."/>
            <person name="Rolling W."/>
            <person name="Curaba J."/>
            <person name="Simon P."/>
        </authorList>
    </citation>
    <scope>NUCLEOTIDE SEQUENCE</scope>
    <source>
        <tissue evidence="3">Leaf</tissue>
    </source>
</reference>
<evidence type="ECO:0000313" key="4">
    <source>
        <dbReference type="Proteomes" id="UP000077755"/>
    </source>
</evidence>
<dbReference type="PANTHER" id="PTHR47592:SF27">
    <property type="entry name" value="OS08G0421700 PROTEIN"/>
    <property type="match status" value="1"/>
</dbReference>
<name>A0AAF0XQW0_DAUCS</name>
<dbReference type="PANTHER" id="PTHR47592">
    <property type="entry name" value="PBF68 PROTEIN"/>
    <property type="match status" value="1"/>
</dbReference>
<evidence type="ECO:0008006" key="5">
    <source>
        <dbReference type="Google" id="ProtNLM"/>
    </source>
</evidence>
<keyword evidence="4" id="KW-1185">Reference proteome</keyword>
<protein>
    <recommendedName>
        <fullName evidence="5">GAG-pre-integrase domain-containing protein</fullName>
    </recommendedName>
</protein>
<evidence type="ECO:0000259" key="2">
    <source>
        <dbReference type="Pfam" id="PF22936"/>
    </source>
</evidence>
<dbReference type="InterPro" id="IPR025724">
    <property type="entry name" value="GAG-pre-integrase_dom"/>
</dbReference>
<evidence type="ECO:0000313" key="3">
    <source>
        <dbReference type="EMBL" id="WOH12600.1"/>
    </source>
</evidence>
<gene>
    <name evidence="3" type="ORF">DCAR_0832106</name>
</gene>
<evidence type="ECO:0000259" key="1">
    <source>
        <dbReference type="Pfam" id="PF13976"/>
    </source>
</evidence>
<proteinExistence type="predicted"/>
<sequence>MFLSYKGDEGGKKNTWYLDSGASNHMTGHKELFTEIDDTISGEVTFGDSSKIPVKGKGTVTIMTKKGEKKYINDVYYIPALKNNIISLGQLVEKGYNIQMQDNSLVIRNQARELIANVEMSKNRLFTLDMQTKVQKCLKSVIKNDSWLWHLRYGHLGFSGLKLLSKTKNGGRLARNQRTRKFV</sequence>
<accession>A0AAF0XQW0</accession>
<dbReference type="InterPro" id="IPR054722">
    <property type="entry name" value="PolX-like_BBD"/>
</dbReference>
<feature type="domain" description="Retrovirus-related Pol polyprotein from transposon TNT 1-94-like beta-barrel" evidence="2">
    <location>
        <begin position="16"/>
        <end position="96"/>
    </location>
</feature>
<dbReference type="EMBL" id="CP093350">
    <property type="protein sequence ID" value="WOH12600.1"/>
    <property type="molecule type" value="Genomic_DNA"/>
</dbReference>
<dbReference type="Pfam" id="PF13976">
    <property type="entry name" value="gag_pre-integrs"/>
    <property type="match status" value="1"/>
</dbReference>
<feature type="domain" description="GAG-pre-integrase" evidence="1">
    <location>
        <begin position="124"/>
        <end position="168"/>
    </location>
</feature>
<dbReference type="Pfam" id="PF22936">
    <property type="entry name" value="Pol_BBD"/>
    <property type="match status" value="1"/>
</dbReference>
<dbReference type="AlphaFoldDB" id="A0AAF0XQW0"/>
<reference evidence="3" key="1">
    <citation type="journal article" date="2016" name="Nat. Genet.">
        <title>A high-quality carrot genome assembly provides new insights into carotenoid accumulation and asterid genome evolution.</title>
        <authorList>
            <person name="Iorizzo M."/>
            <person name="Ellison S."/>
            <person name="Senalik D."/>
            <person name="Zeng P."/>
            <person name="Satapoomin P."/>
            <person name="Huang J."/>
            <person name="Bowman M."/>
            <person name="Iovene M."/>
            <person name="Sanseverino W."/>
            <person name="Cavagnaro P."/>
            <person name="Yildiz M."/>
            <person name="Macko-Podgorni A."/>
            <person name="Moranska E."/>
            <person name="Grzebelus E."/>
            <person name="Grzebelus D."/>
            <person name="Ashrafi H."/>
            <person name="Zheng Z."/>
            <person name="Cheng S."/>
            <person name="Spooner D."/>
            <person name="Van Deynze A."/>
            <person name="Simon P."/>
        </authorList>
    </citation>
    <scope>NUCLEOTIDE SEQUENCE</scope>
    <source>
        <tissue evidence="3">Leaf</tissue>
    </source>
</reference>